<sequence length="526" mass="60548">MSEDPATEQLAGVYDPRNILPPAGMDSVWHYRIKWQKGAGVDKPSLEKIISTHPYLLLTVETWPAAGSNDNVLKAMLDGNYDENIQSLGAVLSRSGQETFVRWNPDMEVPVHQYPWQYQSPELYIRAFNYFAARLKKLAPNTRLVWAPAGYPGDSEYWPGGEEVDAVSITFDSPSELAAGSDSLLHLSNLDVLQRKLHRMRFMDKPVLILSANAAIHQAAMKEMVAEAAKNITVYNTTIYAERNFNTKTQLPARHHLLIGVFDPRQQLIAEPEIRVEHVFTDWGAIQRGEFEHKFNEVMQRHHDIIVTMEPWKDTSGQTDTAVLRNTVQGKYDREIARLYATLAKGKQQVYLRWAHEMEIPIHRYAWQSQDPVEYINSYRYFAKFNAPRTGNIHYVWGPAGDRGSADWYPGDDVVDYISIAIYGLPDKNITDPHQQESFQDIFRRKNYRMRFLNKPLFITEFGVKGSEDFQDKWLADAAKTILQNRHIFGICYFNLYDNPKAWGDIKAPDWSISKNSLKKFTDLLQ</sequence>
<keyword evidence="3 4" id="KW-0326">Glycosidase</keyword>
<gene>
    <name evidence="6" type="ORF">ABR189_06180</name>
</gene>
<evidence type="ECO:0000256" key="3">
    <source>
        <dbReference type="ARBA" id="ARBA00023295"/>
    </source>
</evidence>
<dbReference type="Proteomes" id="UP001549749">
    <property type="component" value="Unassembled WGS sequence"/>
</dbReference>
<evidence type="ECO:0000256" key="2">
    <source>
        <dbReference type="ARBA" id="ARBA00022801"/>
    </source>
</evidence>
<feature type="domain" description="GH26" evidence="5">
    <location>
        <begin position="133"/>
        <end position="526"/>
    </location>
</feature>
<proteinExistence type="inferred from homology"/>
<feature type="active site" description="Nucleophile" evidence="4">
    <location>
        <position position="461"/>
    </location>
</feature>
<organism evidence="6 7">
    <name type="scientific">Chitinophaga defluvii</name>
    <dbReference type="NCBI Taxonomy" id="3163343"/>
    <lineage>
        <taxon>Bacteria</taxon>
        <taxon>Pseudomonadati</taxon>
        <taxon>Bacteroidota</taxon>
        <taxon>Chitinophagia</taxon>
        <taxon>Chitinophagales</taxon>
        <taxon>Chitinophagaceae</taxon>
        <taxon>Chitinophaga</taxon>
    </lineage>
</organism>
<accession>A0ABV2T1N9</accession>
<dbReference type="PROSITE" id="PS51764">
    <property type="entry name" value="GH26"/>
    <property type="match status" value="1"/>
</dbReference>
<reference evidence="6 7" key="1">
    <citation type="submission" date="2024-06" db="EMBL/GenBank/DDBJ databases">
        <title>Chitinophaga defluvii sp. nov., isolated from municipal sewage.</title>
        <authorList>
            <person name="Zhang L."/>
        </authorList>
    </citation>
    <scope>NUCLEOTIDE SEQUENCE [LARGE SCALE GENOMIC DNA]</scope>
    <source>
        <strain evidence="6 7">H8</strain>
    </source>
</reference>
<name>A0ABV2T1N9_9BACT</name>
<feature type="active site" description="Proton donor" evidence="4">
    <location>
        <position position="357"/>
    </location>
</feature>
<dbReference type="PANTHER" id="PTHR40079">
    <property type="entry name" value="MANNAN ENDO-1,4-BETA-MANNOSIDASE E-RELATED"/>
    <property type="match status" value="1"/>
</dbReference>
<protein>
    <recommendedName>
        <fullName evidence="5">GH26 domain-containing protein</fullName>
    </recommendedName>
</protein>
<comment type="caution">
    <text evidence="6">The sequence shown here is derived from an EMBL/GenBank/DDBJ whole genome shotgun (WGS) entry which is preliminary data.</text>
</comment>
<keyword evidence="7" id="KW-1185">Reference proteome</keyword>
<evidence type="ECO:0000313" key="7">
    <source>
        <dbReference type="Proteomes" id="UP001549749"/>
    </source>
</evidence>
<keyword evidence="2 4" id="KW-0378">Hydrolase</keyword>
<evidence type="ECO:0000256" key="1">
    <source>
        <dbReference type="ARBA" id="ARBA00007754"/>
    </source>
</evidence>
<dbReference type="EMBL" id="JBEXAC010000001">
    <property type="protein sequence ID" value="MET6996945.1"/>
    <property type="molecule type" value="Genomic_DNA"/>
</dbReference>
<comment type="similarity">
    <text evidence="1 4">Belongs to the glycosyl hydrolase 26 family.</text>
</comment>
<dbReference type="PANTHER" id="PTHR40079:SF4">
    <property type="entry name" value="GH26 DOMAIN-CONTAINING PROTEIN-RELATED"/>
    <property type="match status" value="1"/>
</dbReference>
<dbReference type="InterPro" id="IPR000805">
    <property type="entry name" value="Glyco_hydro_26"/>
</dbReference>
<dbReference type="InterPro" id="IPR022790">
    <property type="entry name" value="GH26_dom"/>
</dbReference>
<evidence type="ECO:0000259" key="5">
    <source>
        <dbReference type="PROSITE" id="PS51764"/>
    </source>
</evidence>
<dbReference type="Gene3D" id="3.20.20.80">
    <property type="entry name" value="Glycosidases"/>
    <property type="match status" value="2"/>
</dbReference>
<dbReference type="RefSeq" id="WP_354659586.1">
    <property type="nucleotide sequence ID" value="NZ_JBEXAC010000001.1"/>
</dbReference>
<evidence type="ECO:0000256" key="4">
    <source>
        <dbReference type="PROSITE-ProRule" id="PRU01100"/>
    </source>
</evidence>
<dbReference type="InterPro" id="IPR017853">
    <property type="entry name" value="GH"/>
</dbReference>
<evidence type="ECO:0000313" key="6">
    <source>
        <dbReference type="EMBL" id="MET6996945.1"/>
    </source>
</evidence>
<dbReference type="SUPFAM" id="SSF51445">
    <property type="entry name" value="(Trans)glycosidases"/>
    <property type="match status" value="2"/>
</dbReference>